<comment type="caution">
    <text evidence="1">The sequence shown here is derived from an EMBL/GenBank/DDBJ whole genome shotgun (WGS) entry which is preliminary data.</text>
</comment>
<reference evidence="1 2" key="1">
    <citation type="submission" date="2013-01" db="EMBL/GenBank/DDBJ databases">
        <title>The Genome Sequence of Butyricicoccus pullicaecorum 1.2.</title>
        <authorList>
            <consortium name="The Broad Institute Genome Sequencing Platform"/>
            <person name="Earl A."/>
            <person name="Ward D."/>
            <person name="Feldgarden M."/>
            <person name="Gevers D."/>
            <person name="Van Immerseel F."/>
            <person name="Eeckhaut V."/>
            <person name="Walker B."/>
            <person name="Young S.K."/>
            <person name="Zeng Q."/>
            <person name="Gargeya S."/>
            <person name="Fitzgerald M."/>
            <person name="Haas B."/>
            <person name="Abouelleil A."/>
            <person name="Alvarado L."/>
            <person name="Arachchi H.M."/>
            <person name="Berlin A.M."/>
            <person name="Chapman S.B."/>
            <person name="Dewar J."/>
            <person name="Goldberg J."/>
            <person name="Griggs A."/>
            <person name="Gujja S."/>
            <person name="Hansen M."/>
            <person name="Howarth C."/>
            <person name="Imamovic A."/>
            <person name="Larimer J."/>
            <person name="McCowan C."/>
            <person name="Murphy C."/>
            <person name="Neiman D."/>
            <person name="Pearson M."/>
            <person name="Priest M."/>
            <person name="Roberts A."/>
            <person name="Saif S."/>
            <person name="Shea T."/>
            <person name="Sisk P."/>
            <person name="Sykes S."/>
            <person name="Wortman J."/>
            <person name="Nusbaum C."/>
            <person name="Birren B."/>
        </authorList>
    </citation>
    <scope>NUCLEOTIDE SEQUENCE [LARGE SCALE GENOMIC DNA]</scope>
    <source>
        <strain evidence="1 2">1.2</strain>
    </source>
</reference>
<keyword evidence="2" id="KW-1185">Reference proteome</keyword>
<evidence type="ECO:0000313" key="2">
    <source>
        <dbReference type="Proteomes" id="UP000013981"/>
    </source>
</evidence>
<name>R8VXF9_9FIRM</name>
<protein>
    <submittedName>
        <fullName evidence="1">Uncharacterized protein</fullName>
    </submittedName>
</protein>
<dbReference type="EMBL" id="AQOB01000006">
    <property type="protein sequence ID" value="EOQ37253.1"/>
    <property type="molecule type" value="Genomic_DNA"/>
</dbReference>
<dbReference type="AlphaFoldDB" id="R8VXF9"/>
<dbReference type="Proteomes" id="UP000013981">
    <property type="component" value="Unassembled WGS sequence"/>
</dbReference>
<dbReference type="HOGENOM" id="CLU_3388586_0_0_9"/>
<accession>R8VXF9</accession>
<sequence>MAWNDVVSTIAQRDPYRPVSSKTFIACVFGVQ</sequence>
<evidence type="ECO:0000313" key="1">
    <source>
        <dbReference type="EMBL" id="EOQ37253.1"/>
    </source>
</evidence>
<gene>
    <name evidence="1" type="ORF">HMPREF1526_01944</name>
</gene>
<proteinExistence type="predicted"/>
<organism evidence="1 2">
    <name type="scientific">Butyricicoccus pullicaecorum 1.2</name>
    <dbReference type="NCBI Taxonomy" id="1203606"/>
    <lineage>
        <taxon>Bacteria</taxon>
        <taxon>Bacillati</taxon>
        <taxon>Bacillota</taxon>
        <taxon>Clostridia</taxon>
        <taxon>Eubacteriales</taxon>
        <taxon>Butyricicoccaceae</taxon>
        <taxon>Butyricicoccus</taxon>
    </lineage>
</organism>